<reference evidence="1" key="1">
    <citation type="submission" date="2019-08" db="EMBL/GenBank/DDBJ databases">
        <authorList>
            <person name="Kucharzyk K."/>
            <person name="Murdoch R.W."/>
            <person name="Higgins S."/>
            <person name="Loffler F."/>
        </authorList>
    </citation>
    <scope>NUCLEOTIDE SEQUENCE</scope>
</reference>
<sequence length="102" mass="11279">MLQGLQLLMFDKQALLQGLDLFAVILQDCLKRRNLLRLKLCLDMLDHAGLHCSHAHHAAHHAAAHVAAFHHAHFPIHHASRLCGICGSAKHGSSQKNGKNNF</sequence>
<dbReference type="EMBL" id="VSSQ01031486">
    <property type="protein sequence ID" value="MPM82388.1"/>
    <property type="molecule type" value="Genomic_DNA"/>
</dbReference>
<organism evidence="1">
    <name type="scientific">bioreactor metagenome</name>
    <dbReference type="NCBI Taxonomy" id="1076179"/>
    <lineage>
        <taxon>unclassified sequences</taxon>
        <taxon>metagenomes</taxon>
        <taxon>ecological metagenomes</taxon>
    </lineage>
</organism>
<proteinExistence type="predicted"/>
<evidence type="ECO:0000313" key="1">
    <source>
        <dbReference type="EMBL" id="MPM82388.1"/>
    </source>
</evidence>
<name>A0A645CZV3_9ZZZZ</name>
<protein>
    <submittedName>
        <fullName evidence="1">Uncharacterized protein</fullName>
    </submittedName>
</protein>
<dbReference type="AlphaFoldDB" id="A0A645CZV3"/>
<gene>
    <name evidence="1" type="ORF">SDC9_129449</name>
</gene>
<accession>A0A645CZV3</accession>
<comment type="caution">
    <text evidence="1">The sequence shown here is derived from an EMBL/GenBank/DDBJ whole genome shotgun (WGS) entry which is preliminary data.</text>
</comment>